<accession>A0A916WFU7</accession>
<evidence type="ECO:0000313" key="1">
    <source>
        <dbReference type="EMBL" id="GGA96841.1"/>
    </source>
</evidence>
<protein>
    <recommendedName>
        <fullName evidence="3">Three-Cys-motif partner protein TcmP</fullName>
    </recommendedName>
</protein>
<name>A0A916WFU7_9HYPH</name>
<evidence type="ECO:0008006" key="3">
    <source>
        <dbReference type="Google" id="ProtNLM"/>
    </source>
</evidence>
<proteinExistence type="predicted"/>
<dbReference type="AlphaFoldDB" id="A0A916WFU7"/>
<dbReference type="Proteomes" id="UP000646478">
    <property type="component" value="Unassembled WGS sequence"/>
</dbReference>
<organism evidence="1 2">
    <name type="scientific">Brucella endophytica</name>
    <dbReference type="NCBI Taxonomy" id="1963359"/>
    <lineage>
        <taxon>Bacteria</taxon>
        <taxon>Pseudomonadati</taxon>
        <taxon>Pseudomonadota</taxon>
        <taxon>Alphaproteobacteria</taxon>
        <taxon>Hyphomicrobiales</taxon>
        <taxon>Brucellaceae</taxon>
        <taxon>Brucella/Ochrobactrum group</taxon>
        <taxon>Brucella</taxon>
    </lineage>
</organism>
<keyword evidence="2" id="KW-1185">Reference proteome</keyword>
<dbReference type="EMBL" id="BMHH01000010">
    <property type="protein sequence ID" value="GGA96841.1"/>
    <property type="molecule type" value="Genomic_DNA"/>
</dbReference>
<sequence length="367" mass="42457">MDGFCGGGKFVRDEEYIKGTPFLFLEAVEKAEQQANLGRTKKLSIDAEFHFVDSKKDHIEFLRNELVQAGYLAKIDRSIFLHHREFEDVFPEISRRIEERTRNNVGRSIFLLDQLGYTDVTFETVRKILRFSAAECILTFAVGWLIDYLSDKPQVLQRVAPIELTPEQIYEYLHLKGEWGGRYAIQRLLLRHISQSTGANFQSPFFLRSREARKDLWLVHLSQHLKARNVMVDSHWLINNTSLHQGHGGLEMLGFDPNIDQSGAPDFWFGTNDNIAMRDRLAEDFLKRIRDRHADAAISYHDFIKSIANETPARLSDLNSVTSLLVEERELDLRNEYNTTKRSSTPSNRDTIAIARQPKLWSFAKAQ</sequence>
<dbReference type="InterPro" id="IPR031009">
    <property type="entry name" value="Tcm_partner"/>
</dbReference>
<dbReference type="NCBIfam" id="TIGR04474">
    <property type="entry name" value="tcm_partner"/>
    <property type="match status" value="1"/>
</dbReference>
<reference evidence="1" key="1">
    <citation type="journal article" date="2014" name="Int. J. Syst. Evol. Microbiol.">
        <title>Complete genome sequence of Corynebacterium casei LMG S-19264T (=DSM 44701T), isolated from a smear-ripened cheese.</title>
        <authorList>
            <consortium name="US DOE Joint Genome Institute (JGI-PGF)"/>
            <person name="Walter F."/>
            <person name="Albersmeier A."/>
            <person name="Kalinowski J."/>
            <person name="Ruckert C."/>
        </authorList>
    </citation>
    <scope>NUCLEOTIDE SEQUENCE</scope>
    <source>
        <strain evidence="1">CGMCC 1.15082</strain>
    </source>
</reference>
<evidence type="ECO:0000313" key="2">
    <source>
        <dbReference type="Proteomes" id="UP000646478"/>
    </source>
</evidence>
<gene>
    <name evidence="1" type="ORF">GCM10011491_26460</name>
</gene>
<reference evidence="1" key="2">
    <citation type="submission" date="2020-09" db="EMBL/GenBank/DDBJ databases">
        <authorList>
            <person name="Sun Q."/>
            <person name="Zhou Y."/>
        </authorList>
    </citation>
    <scope>NUCLEOTIDE SEQUENCE</scope>
    <source>
        <strain evidence="1">CGMCC 1.15082</strain>
    </source>
</reference>
<comment type="caution">
    <text evidence="1">The sequence shown here is derived from an EMBL/GenBank/DDBJ whole genome shotgun (WGS) entry which is preliminary data.</text>
</comment>